<feature type="coiled-coil region" evidence="18">
    <location>
        <begin position="1705"/>
        <end position="1732"/>
    </location>
</feature>
<dbReference type="FunFam" id="3.30.160.780:FF:000001">
    <property type="entry name" value="Plectin a"/>
    <property type="match status" value="1"/>
</dbReference>
<feature type="domain" description="Desmoplakin SH3" evidence="20">
    <location>
        <begin position="897"/>
        <end position="960"/>
    </location>
</feature>
<keyword evidence="14" id="KW-0417">Keratinization</keyword>
<dbReference type="GO" id="GO:0004190">
    <property type="term" value="F:aspartic-type endopeptidase activity"/>
    <property type="evidence" value="ECO:0007669"/>
    <property type="project" value="InterPro"/>
</dbReference>
<proteinExistence type="inferred from homology"/>
<dbReference type="SMART" id="SM00250">
    <property type="entry name" value="PLEC"/>
    <property type="match status" value="2"/>
</dbReference>
<dbReference type="FunFam" id="1.20.58.60:FF:000109">
    <property type="entry name" value="Periplakin"/>
    <property type="match status" value="1"/>
</dbReference>
<feature type="coiled-coil region" evidence="18">
    <location>
        <begin position="1269"/>
        <end position="1313"/>
    </location>
</feature>
<dbReference type="Gene3D" id="2.40.70.10">
    <property type="entry name" value="Acid Proteases"/>
    <property type="match status" value="1"/>
</dbReference>
<dbReference type="PANTHER" id="PTHR23169:SF10">
    <property type="entry name" value="PERIPLAKIN"/>
    <property type="match status" value="1"/>
</dbReference>
<dbReference type="GO" id="GO:0005882">
    <property type="term" value="C:intermediate filament"/>
    <property type="evidence" value="ECO:0007669"/>
    <property type="project" value="TreeGrafter"/>
</dbReference>
<comment type="similarity">
    <text evidence="4">Belongs to the plakin or cytolinker family.</text>
</comment>
<dbReference type="Gene3D" id="3.30.160.780">
    <property type="match status" value="1"/>
</dbReference>
<dbReference type="EMBL" id="JAOPHQ010006539">
    <property type="protein sequence ID" value="KAK0131575.1"/>
    <property type="molecule type" value="Genomic_DNA"/>
</dbReference>
<feature type="domain" description="Periplakin-like plectin repeat" evidence="22">
    <location>
        <begin position="1752"/>
        <end position="1914"/>
    </location>
</feature>
<keyword evidence="12" id="KW-0472">Membrane</keyword>
<dbReference type="Pfam" id="PF26346">
    <property type="entry name" value="Plectin_PPL"/>
    <property type="match status" value="2"/>
</dbReference>
<feature type="coiled-coil region" evidence="18">
    <location>
        <begin position="1409"/>
        <end position="1436"/>
    </location>
</feature>
<dbReference type="InterPro" id="IPR041615">
    <property type="entry name" value="Desmoplakin_SH3"/>
</dbReference>
<evidence type="ECO:0000256" key="12">
    <source>
        <dbReference type="ARBA" id="ARBA00023136"/>
    </source>
</evidence>
<evidence type="ECO:0000256" key="8">
    <source>
        <dbReference type="ARBA" id="ARBA00022553"/>
    </source>
</evidence>
<evidence type="ECO:0000256" key="16">
    <source>
        <dbReference type="ARBA" id="ARBA00065742"/>
    </source>
</evidence>
<dbReference type="Pfam" id="PF17902">
    <property type="entry name" value="SH3_10"/>
    <property type="match status" value="1"/>
</dbReference>
<dbReference type="InterPro" id="IPR035915">
    <property type="entry name" value="Plakin_repeat_sf"/>
</dbReference>
<dbReference type="InterPro" id="IPR001969">
    <property type="entry name" value="Aspartic_peptidase_AS"/>
</dbReference>
<evidence type="ECO:0000256" key="10">
    <source>
        <dbReference type="ARBA" id="ARBA00022949"/>
    </source>
</evidence>
<dbReference type="GO" id="GO:0001533">
    <property type="term" value="C:cornified envelope"/>
    <property type="evidence" value="ECO:0007669"/>
    <property type="project" value="UniProtKB-ARBA"/>
</dbReference>
<dbReference type="InterPro" id="IPR055419">
    <property type="entry name" value="Spectrin_PEPL/EVPL"/>
</dbReference>
<dbReference type="GO" id="GO:0005198">
    <property type="term" value="F:structural molecule activity"/>
    <property type="evidence" value="ECO:0007669"/>
    <property type="project" value="TreeGrafter"/>
</dbReference>
<keyword evidence="13" id="KW-0206">Cytoskeleton</keyword>
<keyword evidence="8" id="KW-0597">Phosphoprotein</keyword>
<keyword evidence="24" id="KW-1185">Reference proteome</keyword>
<dbReference type="Pfam" id="PF13650">
    <property type="entry name" value="Asp_protease_2"/>
    <property type="match status" value="1"/>
</dbReference>
<evidence type="ECO:0000256" key="2">
    <source>
        <dbReference type="ARBA" id="ARBA00004245"/>
    </source>
</evidence>
<feature type="coiled-coil region" evidence="18">
    <location>
        <begin position="531"/>
        <end position="558"/>
    </location>
</feature>
<comment type="subcellular location">
    <subcellularLocation>
        <location evidence="3">Cell junction</location>
        <location evidence="3">Desmosome</location>
    </subcellularLocation>
    <subcellularLocation>
        <location evidence="1">Cell membrane</location>
    </subcellularLocation>
    <subcellularLocation>
        <location evidence="2">Cytoplasm</location>
        <location evidence="2">Cytoskeleton</location>
    </subcellularLocation>
</comment>
<dbReference type="InterPro" id="IPR043197">
    <property type="entry name" value="Plakin"/>
</dbReference>
<dbReference type="Proteomes" id="UP001174136">
    <property type="component" value="Unassembled WGS sequence"/>
</dbReference>
<dbReference type="Gene3D" id="1.20.58.60">
    <property type="match status" value="4"/>
</dbReference>
<keyword evidence="10" id="KW-0965">Cell junction</keyword>
<accession>A0AA47M0T8</accession>
<evidence type="ECO:0000256" key="5">
    <source>
        <dbReference type="ARBA" id="ARBA00022443"/>
    </source>
</evidence>
<evidence type="ECO:0000256" key="14">
    <source>
        <dbReference type="ARBA" id="ARBA00023249"/>
    </source>
</evidence>
<feature type="coiled-coil region" evidence="18">
    <location>
        <begin position="1587"/>
        <end position="1681"/>
    </location>
</feature>
<evidence type="ECO:0000259" key="21">
    <source>
        <dbReference type="Pfam" id="PF23160"/>
    </source>
</evidence>
<evidence type="ECO:0000256" key="13">
    <source>
        <dbReference type="ARBA" id="ARBA00023212"/>
    </source>
</evidence>
<dbReference type="SUPFAM" id="SSF50630">
    <property type="entry name" value="Acid proteases"/>
    <property type="match status" value="1"/>
</dbReference>
<dbReference type="InterPro" id="IPR018159">
    <property type="entry name" value="Spectrin/alpha-actinin"/>
</dbReference>
<name>A0AA47M0T8_MERPO</name>
<keyword evidence="6" id="KW-1003">Cell membrane</keyword>
<reference evidence="23" key="1">
    <citation type="journal article" date="2023" name="Front. Mar. Sci.">
        <title>A new Merluccius polli reference genome to investigate the effects of global change in West African waters.</title>
        <authorList>
            <person name="Mateo J.L."/>
            <person name="Blanco-Fernandez C."/>
            <person name="Garcia-Vazquez E."/>
            <person name="Machado-Schiaffino G."/>
        </authorList>
    </citation>
    <scope>NUCLEOTIDE SEQUENCE</scope>
    <source>
        <strain evidence="23">C29</strain>
        <tissue evidence="23">Fin</tissue>
    </source>
</reference>
<keyword evidence="11 18" id="KW-0175">Coiled coil</keyword>
<evidence type="ECO:0000256" key="11">
    <source>
        <dbReference type="ARBA" id="ARBA00023054"/>
    </source>
</evidence>
<dbReference type="SUPFAM" id="SSF75399">
    <property type="entry name" value="Plakin repeat"/>
    <property type="match status" value="1"/>
</dbReference>
<comment type="function">
    <text evidence="15">Component of the cornified envelope of keratinocytes. May link the cornified envelope to desmosomes and intermediate filaments. May act as a localization signal in PKB/AKT-mediated signaling.</text>
</comment>
<evidence type="ECO:0000256" key="7">
    <source>
        <dbReference type="ARBA" id="ARBA00022490"/>
    </source>
</evidence>
<evidence type="ECO:0000256" key="4">
    <source>
        <dbReference type="ARBA" id="ARBA00009109"/>
    </source>
</evidence>
<dbReference type="PANTHER" id="PTHR23169">
    <property type="entry name" value="ENVOPLAKIN"/>
    <property type="match status" value="1"/>
</dbReference>
<comment type="subunit">
    <text evidence="16">Homodimer or a heterodimer with EVPL. Found in a complex composed of PPL (via C-terminal linker domain), BFSP1 and BFSP2 in the retinal lens. Within the complex interacts (via C-terminal linker domain) with BFSP2. Interacts with VIM. Binds to the PH domain of AKT1. Interacts with FCGR1A. May interact with PPHLN1.</text>
</comment>
<evidence type="ECO:0000256" key="1">
    <source>
        <dbReference type="ARBA" id="ARBA00004236"/>
    </source>
</evidence>
<dbReference type="CDD" id="cd00176">
    <property type="entry name" value="SPEC"/>
    <property type="match status" value="1"/>
</dbReference>
<evidence type="ECO:0000259" key="22">
    <source>
        <dbReference type="Pfam" id="PF26346"/>
    </source>
</evidence>
<dbReference type="InterPro" id="IPR001101">
    <property type="entry name" value="Plectin_repeat"/>
</dbReference>
<keyword evidence="9" id="KW-0677">Repeat</keyword>
<feature type="region of interest" description="Disordered" evidence="19">
    <location>
        <begin position="25"/>
        <end position="53"/>
    </location>
</feature>
<feature type="coiled-coil region" evidence="18">
    <location>
        <begin position="1878"/>
        <end position="1950"/>
    </location>
</feature>
<dbReference type="GO" id="GO:0031424">
    <property type="term" value="P:keratinization"/>
    <property type="evidence" value="ECO:0007669"/>
    <property type="project" value="UniProtKB-KW"/>
</dbReference>
<keyword evidence="5" id="KW-0728">SH3 domain</keyword>
<dbReference type="FunFam" id="1.20.58.60:FF:000030">
    <property type="entry name" value="Short stop, isoform K"/>
    <property type="match status" value="1"/>
</dbReference>
<protein>
    <recommendedName>
        <fullName evidence="17">Periplakin</fullName>
    </recommendedName>
</protein>
<evidence type="ECO:0000256" key="17">
    <source>
        <dbReference type="ARBA" id="ARBA00074144"/>
    </source>
</evidence>
<evidence type="ECO:0000256" key="18">
    <source>
        <dbReference type="SAM" id="Coils"/>
    </source>
</evidence>
<dbReference type="SUPFAM" id="SSF46966">
    <property type="entry name" value="Spectrin repeat"/>
    <property type="match status" value="4"/>
</dbReference>
<dbReference type="SMART" id="SM00150">
    <property type="entry name" value="SPEC"/>
    <property type="match status" value="6"/>
</dbReference>
<gene>
    <name evidence="23" type="primary">PPL</name>
    <name evidence="23" type="ORF">N1851_033751</name>
</gene>
<dbReference type="GO" id="GO:0006508">
    <property type="term" value="P:proteolysis"/>
    <property type="evidence" value="ECO:0007669"/>
    <property type="project" value="InterPro"/>
</dbReference>
<dbReference type="GO" id="GO:0042060">
    <property type="term" value="P:wound healing"/>
    <property type="evidence" value="ECO:0007669"/>
    <property type="project" value="TreeGrafter"/>
</dbReference>
<dbReference type="InterPro" id="IPR021109">
    <property type="entry name" value="Peptidase_aspartic_dom_sf"/>
</dbReference>
<feature type="coiled-coil region" evidence="18">
    <location>
        <begin position="1171"/>
        <end position="1226"/>
    </location>
</feature>
<comment type="caution">
    <text evidence="23">The sequence shown here is derived from an EMBL/GenBank/DDBJ whole genome shotgun (WGS) entry which is preliminary data.</text>
</comment>
<evidence type="ECO:0000259" key="20">
    <source>
        <dbReference type="Pfam" id="PF17902"/>
    </source>
</evidence>
<organism evidence="23 24">
    <name type="scientific">Merluccius polli</name>
    <name type="common">Benguela hake</name>
    <name type="synonym">Merluccius cadenati</name>
    <dbReference type="NCBI Taxonomy" id="89951"/>
    <lineage>
        <taxon>Eukaryota</taxon>
        <taxon>Metazoa</taxon>
        <taxon>Chordata</taxon>
        <taxon>Craniata</taxon>
        <taxon>Vertebrata</taxon>
        <taxon>Euteleostomi</taxon>
        <taxon>Actinopterygii</taxon>
        <taxon>Neopterygii</taxon>
        <taxon>Teleostei</taxon>
        <taxon>Neoteleostei</taxon>
        <taxon>Acanthomorphata</taxon>
        <taxon>Zeiogadaria</taxon>
        <taxon>Gadariae</taxon>
        <taxon>Gadiformes</taxon>
        <taxon>Gadoidei</taxon>
        <taxon>Merlucciidae</taxon>
        <taxon>Merluccius</taxon>
    </lineage>
</organism>
<feature type="coiled-coil region" evidence="18">
    <location>
        <begin position="2020"/>
        <end position="2157"/>
    </location>
</feature>
<dbReference type="FunFam" id="1.20.58.60:FF:000143">
    <property type="entry name" value="Periplakin"/>
    <property type="match status" value="1"/>
</dbReference>
<evidence type="ECO:0000256" key="19">
    <source>
        <dbReference type="SAM" id="MobiDB-lite"/>
    </source>
</evidence>
<evidence type="ECO:0000256" key="9">
    <source>
        <dbReference type="ARBA" id="ARBA00022737"/>
    </source>
</evidence>
<evidence type="ECO:0000256" key="6">
    <source>
        <dbReference type="ARBA" id="ARBA00022475"/>
    </source>
</evidence>
<dbReference type="GO" id="GO:0005737">
    <property type="term" value="C:cytoplasm"/>
    <property type="evidence" value="ECO:0007669"/>
    <property type="project" value="TreeGrafter"/>
</dbReference>
<dbReference type="GO" id="GO:0030057">
    <property type="term" value="C:desmosome"/>
    <property type="evidence" value="ECO:0007669"/>
    <property type="project" value="UniProtKB-SubCell"/>
</dbReference>
<dbReference type="GO" id="GO:0045296">
    <property type="term" value="F:cadherin binding"/>
    <property type="evidence" value="ECO:0007669"/>
    <property type="project" value="TreeGrafter"/>
</dbReference>
<sequence>MSRSYLAKKLFEIEELLQSLGEDLPAEISDRPDGASAPRRHARRVTSAERLPSLTGAESSPLLAAAANRSLLIAPAENASLAAAVERTSLNATERAPPTASPPAAAAGIPIASPAPRTTFKLSRYTGITTLEPYLAQVGLAAANNNWSNQDTAAHVALALEGKALQVLLDLTPTERLDYATLAAALERRFGRRVSMDNMRDQLNHRRRQEGETLGTYAADVRFYACRGYPMFEKAAHEELALGAFISGLTPERLREHLCIKAPTSLSAALEEAERVEAVMTPCKRPGPRVCQANVSNDEGDVEGRAVCQARPPTSTNPRVPGTPFQRPMLALWRSGALVPELPRPCTKTPQSPTVGKLVRVGTLGRLPPVQPTIDPIENNETIGRVGQAHGLYLLCSIKGHPCWALVDTGSTISIVRPGVLPETGWTATDCKIRTVTGELTGMLGKLPLPVKVGNTETTHEFWLAEILDPCIIGLDLLTRWGARVDVSRNAIHLGTETLTLQRHQGGKSLLLFPVMGLARCYVGESRTAPSSELAALIEKLQKNADKVEKNIYETEQNLNKDVSKINEGKQPLYQDDTNKRILNSLELLNGLDEDAVNTKRLQHPQAEMIDKDMKQLRERVMKLKEDHDHIYHLTRSDARPSINWGKIIDEKMDNLNNKGFGQDLPTVENEVEEHNILHSEVEALAPHISDSEDKDYVSGLQTRYNNLLANSGARQRHLLSLRDYMQRCTNELYWMDQQAEERINYDWSDTNLDYPARQRQYENFISKCLESKEATITKLNDDGDNLISSGHPGKNVIEAHMEAVHADWKEYLNLLICEENHLKHMDEYHKYNKEARDTQDLLKRMETEVNQKYSPEFKDMYQMDGLIRELDDQAKAMDHFDERVKALQKHSLQVLPLKYRRETAQKLLPVEALCEFDTDEGQIVRGERYNLLRNNGAKWDVKDAAGHKITAPGVCFIIPPTDPEAVTISDSLNNQQKSIKQRMATSRGTLLKRLDELKKESGSGTDKQEQQCRQLMAGLDKVISDLDKQEKAIYTRVRPPLEQTRPLQDSADRLQDMRDINAAVSIIEPEKSSKVQQAESFLASNPKCSSSPQLHTKVNDANKKYSKVDLLLKCSQDKLKNSNQLENSLQNGKTVLSTYENQLAREVVAPSDITSLEKTQRELGDIASELRAKRSALSETEQNLHAAKNSCNIMATKMQEHCPDIERQEMEVQRLNKRFDNLQRQTDTRSQSLQRAKMAYNNYRNDYDNLNMWLSRVPNYEPRETDDVQQVETKLKNQRNLLSDIARKESDLNNVSKNARLYQQAVTDYENETEKFKSILDLDDGLVPQTYKRSRLDSPAKRVKGEEAAIETKFTEVNAINKQRLQNLEFTQGLLNQQPDITMIQARNVQSVQSAAPGEEPWRIRKLLNDEVQRREQLEKEIETIQTDIYVLEGQKPQDTIVKKELFKKVPDPQLDEEVHKVQQKLSEERRTTRLLENDLEVFKLKLRGLETEVKEGAQQYTVKEVLRIERDRSQEEEVRKLREELEELRRQKMIKDNELVEIQKRVTILAEEKNKEQEVITEEEVIKVQNDPQLESEYRVLLDRKQKEMDSRTQLEDELRFLQDKLRRLEKEKGMAEEKISIKEVLKVEKDAAFEREVENLRRQYEDEKARRRASLREKTDLQRKVTSLEEEKSKVIVQEKVREIVRPDPKAENEVANLRLDLVEQQRRYKDSEIHLRSLQDELTMLRNRGPQVEVKEIIKEVIKYKTDPQTELELEKLRNEIVDKTHQTEKSEMEIRQLNEEIQRWKDAKPQVQTKEVVNEVLQYREDPKTKEEIETLKRKLSDEQKKRLDLERERSTQEEKIRVRKIDLSQIREKIVQQEVVKMEEDPLLKAECNTFMQNINSEQRQKETLKDELLRLQRQRADLDLQLEELERERRSRRDAELEIQRLRVRLSELEIRDKENREKVTVKQKVVLQQDPQQEKEHSILKLQVEEERHKRTLLEKELNILIQKQLTLEKMDVKERVVRTEKVQVEKDPEAEHEIENLRRALEDEKRRKRELDLELASLTSKLSDMEFSNTKSSKDLDYIRNESSHLQQENLRLQNEIRKLRSEIQITSKETRLITESAPTENGKNLELRVDSLQRELSDLRKITAQKEEEIQKLQKSLSAVRVKKEQRESHLRRSIVVIDPESGKEMRPEEAYRLGLIDWKMFVNLQGQECDWEEITVKGPQGESSVLHDRKSGKKFSIDDALRMGLITNWQLQQYLDKEITIQEFGVMVSGKSK</sequence>
<dbReference type="PROSITE" id="PS00141">
    <property type="entry name" value="ASP_PROTEASE"/>
    <property type="match status" value="1"/>
</dbReference>
<evidence type="ECO:0000256" key="3">
    <source>
        <dbReference type="ARBA" id="ARBA00004568"/>
    </source>
</evidence>
<feature type="coiled-coil region" evidence="18">
    <location>
        <begin position="1758"/>
        <end position="1845"/>
    </location>
</feature>
<feature type="coiled-coil region" evidence="18">
    <location>
        <begin position="1474"/>
        <end position="1547"/>
    </location>
</feature>
<feature type="domain" description="Periplakin-like plectin repeat" evidence="22">
    <location>
        <begin position="1516"/>
        <end position="1678"/>
    </location>
</feature>
<evidence type="ECO:0000313" key="24">
    <source>
        <dbReference type="Proteomes" id="UP001174136"/>
    </source>
</evidence>
<dbReference type="GO" id="GO:0045104">
    <property type="term" value="P:intermediate filament cytoskeleton organization"/>
    <property type="evidence" value="ECO:0007669"/>
    <property type="project" value="InterPro"/>
</dbReference>
<dbReference type="FunFam" id="2.30.30.40:FF:000088">
    <property type="entry name" value="Periplakin"/>
    <property type="match status" value="1"/>
</dbReference>
<dbReference type="Gene3D" id="2.30.30.40">
    <property type="entry name" value="SH3 Domains"/>
    <property type="match status" value="1"/>
</dbReference>
<dbReference type="Pfam" id="PF23160">
    <property type="entry name" value="Spectrin_1st_PEPL"/>
    <property type="match status" value="1"/>
</dbReference>
<evidence type="ECO:0000313" key="23">
    <source>
        <dbReference type="EMBL" id="KAK0131575.1"/>
    </source>
</evidence>
<keyword evidence="7" id="KW-0963">Cytoplasm</keyword>
<evidence type="ECO:0000256" key="15">
    <source>
        <dbReference type="ARBA" id="ARBA00059924"/>
    </source>
</evidence>
<dbReference type="InterPro" id="IPR058847">
    <property type="entry name" value="Plectin_PPL"/>
</dbReference>
<feature type="domain" description="Periplakin/Envoplakin N-terminal" evidence="21">
    <location>
        <begin position="541"/>
        <end position="633"/>
    </location>
</feature>